<protein>
    <submittedName>
        <fullName evidence="1">Uncharacterized protein</fullName>
    </submittedName>
</protein>
<organism evidence="1 2">
    <name type="scientific">Necator americanus</name>
    <name type="common">Human hookworm</name>
    <dbReference type="NCBI Taxonomy" id="51031"/>
    <lineage>
        <taxon>Eukaryota</taxon>
        <taxon>Metazoa</taxon>
        <taxon>Ecdysozoa</taxon>
        <taxon>Nematoda</taxon>
        <taxon>Chromadorea</taxon>
        <taxon>Rhabditida</taxon>
        <taxon>Rhabditina</taxon>
        <taxon>Rhabditomorpha</taxon>
        <taxon>Strongyloidea</taxon>
        <taxon>Ancylostomatidae</taxon>
        <taxon>Bunostominae</taxon>
        <taxon>Necator</taxon>
    </lineage>
</organism>
<keyword evidence="2" id="KW-1185">Reference proteome</keyword>
<reference evidence="1 2" key="1">
    <citation type="submission" date="2023-08" db="EMBL/GenBank/DDBJ databases">
        <title>A Necator americanus chromosomal reference genome.</title>
        <authorList>
            <person name="Ilik V."/>
            <person name="Petrzelkova K.J."/>
            <person name="Pardy F."/>
            <person name="Fuh T."/>
            <person name="Niatou-Singa F.S."/>
            <person name="Gouil Q."/>
            <person name="Baker L."/>
            <person name="Ritchie M.E."/>
            <person name="Jex A.R."/>
            <person name="Gazzola D."/>
            <person name="Li H."/>
            <person name="Toshio Fujiwara R."/>
            <person name="Zhan B."/>
            <person name="Aroian R.V."/>
            <person name="Pafco B."/>
            <person name="Schwarz E.M."/>
        </authorList>
    </citation>
    <scope>NUCLEOTIDE SEQUENCE [LARGE SCALE GENOMIC DNA]</scope>
    <source>
        <strain evidence="1 2">Aroian</strain>
        <tissue evidence="1">Whole animal</tissue>
    </source>
</reference>
<sequence length="193" mass="22356">MMNDLTPELGRKRRAAWGAYKSIEDVVKKTRNTRLRAHLFNTTVLSALTYASETWAFRKKEENASTIEHMTVIALSECAVLFDAKLLRNPLGKEDTMTMTETVWATPRIDRDVVHDNSAFDRSSQRWNLLRNRTRAALSSDVQIQRMTSFITNEFEMIQMDYEMGAEGERKKNSKIFDAQLFHCSRLGKNLEK</sequence>
<evidence type="ECO:0000313" key="1">
    <source>
        <dbReference type="EMBL" id="KAK6750710.1"/>
    </source>
</evidence>
<dbReference type="EMBL" id="JAVFWL010000004">
    <property type="protein sequence ID" value="KAK6750710.1"/>
    <property type="molecule type" value="Genomic_DNA"/>
</dbReference>
<proteinExistence type="predicted"/>
<accession>A0ABR1DJR0</accession>
<evidence type="ECO:0000313" key="2">
    <source>
        <dbReference type="Proteomes" id="UP001303046"/>
    </source>
</evidence>
<dbReference type="Proteomes" id="UP001303046">
    <property type="component" value="Unassembled WGS sequence"/>
</dbReference>
<name>A0ABR1DJR0_NECAM</name>
<gene>
    <name evidence="1" type="primary">Necator_chrIV.g15887</name>
    <name evidence="1" type="ORF">RB195_002592</name>
</gene>
<comment type="caution">
    <text evidence="1">The sequence shown here is derived from an EMBL/GenBank/DDBJ whole genome shotgun (WGS) entry which is preliminary data.</text>
</comment>